<dbReference type="EMBL" id="CP061035">
    <property type="protein sequence ID" value="QQV77039.1"/>
    <property type="molecule type" value="Genomic_DNA"/>
</dbReference>
<dbReference type="AlphaFoldDB" id="A0A974NU80"/>
<feature type="domain" description="DUF2061" evidence="1">
    <location>
        <begin position="14"/>
        <end position="66"/>
    </location>
</feature>
<dbReference type="Pfam" id="PF09834">
    <property type="entry name" value="DUF2061"/>
    <property type="match status" value="1"/>
</dbReference>
<proteinExistence type="predicted"/>
<accession>A0A974NU80</accession>
<name>A0A974NU80_9SPHN</name>
<dbReference type="KEGG" id="sari:H5J25_17070"/>
<evidence type="ECO:0000313" key="2">
    <source>
        <dbReference type="EMBL" id="QQV77039.1"/>
    </source>
</evidence>
<dbReference type="InterPro" id="IPR018638">
    <property type="entry name" value="DUF2061_membrane"/>
</dbReference>
<protein>
    <submittedName>
        <fullName evidence="2">DUF2061 domain-containing protein</fullName>
    </submittedName>
</protein>
<sequence length="90" mass="9875">MFLFRGVESHPRSLVKAVSWRTVGSIDTFVLGLLFTGGNAKIAGSIAGTEVITKILLFYFHERAWSMVKWGHRPFPVEPDQSGEGAATPV</sequence>
<dbReference type="Proteomes" id="UP000595894">
    <property type="component" value="Chromosome"/>
</dbReference>
<evidence type="ECO:0000259" key="1">
    <source>
        <dbReference type="Pfam" id="PF09834"/>
    </source>
</evidence>
<evidence type="ECO:0000313" key="3">
    <source>
        <dbReference type="Proteomes" id="UP000595894"/>
    </source>
</evidence>
<keyword evidence="3" id="KW-1185">Reference proteome</keyword>
<organism evidence="2 3">
    <name type="scientific">Sphingomonas aliaeris</name>
    <dbReference type="NCBI Taxonomy" id="2759526"/>
    <lineage>
        <taxon>Bacteria</taxon>
        <taxon>Pseudomonadati</taxon>
        <taxon>Pseudomonadota</taxon>
        <taxon>Alphaproteobacteria</taxon>
        <taxon>Sphingomonadales</taxon>
        <taxon>Sphingomonadaceae</taxon>
        <taxon>Sphingomonas</taxon>
    </lineage>
</organism>
<gene>
    <name evidence="2" type="ORF">H5J25_17070</name>
</gene>
<dbReference type="RefSeq" id="WP_202093157.1">
    <property type="nucleotide sequence ID" value="NZ_CP061035.1"/>
</dbReference>
<reference evidence="3" key="1">
    <citation type="submission" date="2020-09" db="EMBL/GenBank/DDBJ databases">
        <title>Sphingomonas sp., a new species isolated from pork steak.</title>
        <authorList>
            <person name="Heidler von Heilborn D."/>
        </authorList>
    </citation>
    <scope>NUCLEOTIDE SEQUENCE [LARGE SCALE GENOMIC DNA]</scope>
</reference>